<sequence length="597" mass="60514">MALQWLSGTGPRRTCPVCDATGESRLILRCSGLPTRFAPRRTLLGCPTCGAAAFDPLPGTDYAEEPAGGEAALAFYLQQGAGLWSIASGLLAAAGPAPAEGPARRLLEIGCGFGFGLDFARRALGLEVRGHDPSPQAAAGRRLLGLPIESGRFDPATTLAGQWDILLASEVLEHLADPVGALRGLRAALAPGGVLVLTTPDIAAARPGLPEGLLLPLLSCGYHTILHSAASLDLALRRAGFAAVEVVAQGAQLRARAGAAAALPSRPEAADRRLYRTWLETGAAAQPAGSDLHLGFLVRAYREAVNAGDLAAADHLLPGLDAALRRRFGRGLAAGAAWGARPWSRSLRALAARGPLCLGPLLLARGLHWLLAGELRPPLVPLFEAAAAEATALRRALRSIGGDDADAEEVAWTAGAEAALCAAAAGAADVAARLDRLGPAPDSDPAAAQARAAALRRRAYVGLVNAGAYAAARRLAAVVAPALARAAEAGALPEDSELDTLYCAAVVEANGGTGADLEAALGWLRALRDAALRRLAAGAGGGSAAGLVWPALALEHDLLARLGRDAECAALAAQGPRSLAASLGVPPMPAGLGLGGG</sequence>
<gene>
    <name evidence="1" type="ORF">Q7A36_21275</name>
</gene>
<accession>A0ABT9E404</accession>
<comment type="caution">
    <text evidence="1">The sequence shown here is derived from an EMBL/GenBank/DDBJ whole genome shotgun (WGS) entry which is preliminary data.</text>
</comment>
<evidence type="ECO:0000313" key="1">
    <source>
        <dbReference type="EMBL" id="MDO9710897.1"/>
    </source>
</evidence>
<dbReference type="Proteomes" id="UP001243009">
    <property type="component" value="Unassembled WGS sequence"/>
</dbReference>
<dbReference type="GO" id="GO:0032259">
    <property type="term" value="P:methylation"/>
    <property type="evidence" value="ECO:0007669"/>
    <property type="project" value="UniProtKB-KW"/>
</dbReference>
<keyword evidence="1" id="KW-0808">Transferase</keyword>
<keyword evidence="1" id="KW-0489">Methyltransferase</keyword>
<organism evidence="1 2">
    <name type="scientific">Paracraurococcus lichenis</name>
    <dbReference type="NCBI Taxonomy" id="3064888"/>
    <lineage>
        <taxon>Bacteria</taxon>
        <taxon>Pseudomonadati</taxon>
        <taxon>Pseudomonadota</taxon>
        <taxon>Alphaproteobacteria</taxon>
        <taxon>Acetobacterales</taxon>
        <taxon>Roseomonadaceae</taxon>
        <taxon>Paracraurococcus</taxon>
    </lineage>
</organism>
<dbReference type="GO" id="GO:0008168">
    <property type="term" value="F:methyltransferase activity"/>
    <property type="evidence" value="ECO:0007669"/>
    <property type="project" value="UniProtKB-KW"/>
</dbReference>
<dbReference type="EC" id="2.1.1.-" evidence="1"/>
<dbReference type="PANTHER" id="PTHR43861">
    <property type="entry name" value="TRANS-ACONITATE 2-METHYLTRANSFERASE-RELATED"/>
    <property type="match status" value="1"/>
</dbReference>
<dbReference type="CDD" id="cd02440">
    <property type="entry name" value="AdoMet_MTases"/>
    <property type="match status" value="1"/>
</dbReference>
<proteinExistence type="predicted"/>
<dbReference type="SUPFAM" id="SSF53335">
    <property type="entry name" value="S-adenosyl-L-methionine-dependent methyltransferases"/>
    <property type="match status" value="1"/>
</dbReference>
<dbReference type="Gene3D" id="3.40.50.150">
    <property type="entry name" value="Vaccinia Virus protein VP39"/>
    <property type="match status" value="1"/>
</dbReference>
<dbReference type="RefSeq" id="WP_305105757.1">
    <property type="nucleotide sequence ID" value="NZ_JAUTWS010000022.1"/>
</dbReference>
<dbReference type="EMBL" id="JAUTWS010000022">
    <property type="protein sequence ID" value="MDO9710897.1"/>
    <property type="molecule type" value="Genomic_DNA"/>
</dbReference>
<dbReference type="Pfam" id="PF13489">
    <property type="entry name" value="Methyltransf_23"/>
    <property type="match status" value="1"/>
</dbReference>
<protein>
    <submittedName>
        <fullName evidence="1">Class I SAM-dependent methyltransferase</fullName>
        <ecNumber evidence="1">2.1.1.-</ecNumber>
    </submittedName>
</protein>
<dbReference type="InterPro" id="IPR029063">
    <property type="entry name" value="SAM-dependent_MTases_sf"/>
</dbReference>
<name>A0ABT9E404_9PROT</name>
<keyword evidence="2" id="KW-1185">Reference proteome</keyword>
<reference evidence="1 2" key="1">
    <citation type="submission" date="2023-08" db="EMBL/GenBank/DDBJ databases">
        <title>The draft genome sequence of Paracraurococcus sp. LOR1-02.</title>
        <authorList>
            <person name="Kingkaew E."/>
            <person name="Tanasupawat S."/>
        </authorList>
    </citation>
    <scope>NUCLEOTIDE SEQUENCE [LARGE SCALE GENOMIC DNA]</scope>
    <source>
        <strain evidence="1 2">LOR1-02</strain>
    </source>
</reference>
<evidence type="ECO:0000313" key="2">
    <source>
        <dbReference type="Proteomes" id="UP001243009"/>
    </source>
</evidence>